<evidence type="ECO:0000256" key="1">
    <source>
        <dbReference type="SAM" id="SignalP"/>
    </source>
</evidence>
<keyword evidence="1" id="KW-0732">Signal</keyword>
<dbReference type="Proteomes" id="UP001054945">
    <property type="component" value="Unassembled WGS sequence"/>
</dbReference>
<keyword evidence="3" id="KW-1185">Reference proteome</keyword>
<sequence>MLALVKALLLLFTFISFVNAATLYTFSKPLHMQMNASHQICGTYLDWCSCSVPVGALSSCSVVVDWCHAVFRRIGVYAVFRRIGVYAVFRRIGVTVFVRLLFCSVPTEYEIVILQRSTKEGVFCNEVKRFNLTVFGRDIALRLEPNTFVNDRLDGTKMYKTSIDDDLQFREVLYQYFPWKKSFKIYEDVANLTSVSIECGEDEIQMEGSIGDLIIKPVPSGLVIDGNVSVVEVLLGEANHTQRTKVNDSSTTEFSTSKGSAHLIYKGQVLKPDTDVLQDALFMLRSKFEYPLVDRQDIDYELNKTIDGLSGKSRRDVSVVYPEVLLLLADDIYDSFGGNTREVIKHYTYFMNEVSMRFKSLSNPKVVLALVGILAAQQVIFR</sequence>
<feature type="signal peptide" evidence="1">
    <location>
        <begin position="1"/>
        <end position="20"/>
    </location>
</feature>
<name>A0AAV4Q498_CAEEX</name>
<evidence type="ECO:0000313" key="3">
    <source>
        <dbReference type="Proteomes" id="UP001054945"/>
    </source>
</evidence>
<evidence type="ECO:0000313" key="2">
    <source>
        <dbReference type="EMBL" id="GIY03835.1"/>
    </source>
</evidence>
<reference evidence="2 3" key="1">
    <citation type="submission" date="2021-06" db="EMBL/GenBank/DDBJ databases">
        <title>Caerostris extrusa draft genome.</title>
        <authorList>
            <person name="Kono N."/>
            <person name="Arakawa K."/>
        </authorList>
    </citation>
    <scope>NUCLEOTIDE SEQUENCE [LARGE SCALE GENOMIC DNA]</scope>
</reference>
<proteinExistence type="predicted"/>
<organism evidence="2 3">
    <name type="scientific">Caerostris extrusa</name>
    <name type="common">Bark spider</name>
    <name type="synonym">Caerostris bankana</name>
    <dbReference type="NCBI Taxonomy" id="172846"/>
    <lineage>
        <taxon>Eukaryota</taxon>
        <taxon>Metazoa</taxon>
        <taxon>Ecdysozoa</taxon>
        <taxon>Arthropoda</taxon>
        <taxon>Chelicerata</taxon>
        <taxon>Arachnida</taxon>
        <taxon>Araneae</taxon>
        <taxon>Araneomorphae</taxon>
        <taxon>Entelegynae</taxon>
        <taxon>Araneoidea</taxon>
        <taxon>Araneidae</taxon>
        <taxon>Caerostris</taxon>
    </lineage>
</organism>
<dbReference type="AlphaFoldDB" id="A0AAV4Q498"/>
<protein>
    <submittedName>
        <fullName evidence="2">Uncharacterized protein</fullName>
    </submittedName>
</protein>
<feature type="chain" id="PRO_5043988571" evidence="1">
    <location>
        <begin position="21"/>
        <end position="382"/>
    </location>
</feature>
<gene>
    <name evidence="2" type="ORF">CEXT_82011</name>
</gene>
<comment type="caution">
    <text evidence="2">The sequence shown here is derived from an EMBL/GenBank/DDBJ whole genome shotgun (WGS) entry which is preliminary data.</text>
</comment>
<accession>A0AAV4Q498</accession>
<dbReference type="EMBL" id="BPLR01005632">
    <property type="protein sequence ID" value="GIY03835.1"/>
    <property type="molecule type" value="Genomic_DNA"/>
</dbReference>